<organism evidence="2 3">
    <name type="scientific">Williamsia limnetica</name>
    <dbReference type="NCBI Taxonomy" id="882452"/>
    <lineage>
        <taxon>Bacteria</taxon>
        <taxon>Bacillati</taxon>
        <taxon>Actinomycetota</taxon>
        <taxon>Actinomycetes</taxon>
        <taxon>Mycobacteriales</taxon>
        <taxon>Nocardiaceae</taxon>
        <taxon>Williamsia</taxon>
    </lineage>
</organism>
<evidence type="ECO:0000313" key="2">
    <source>
        <dbReference type="EMBL" id="PYE16545.1"/>
    </source>
</evidence>
<feature type="compositionally biased region" description="Basic and acidic residues" evidence="1">
    <location>
        <begin position="18"/>
        <end position="28"/>
    </location>
</feature>
<dbReference type="OrthoDB" id="4578459at2"/>
<reference evidence="2 3" key="1">
    <citation type="submission" date="2018-06" db="EMBL/GenBank/DDBJ databases">
        <title>Genomic Encyclopedia of Type Strains, Phase IV (KMG-IV): sequencing the most valuable type-strain genomes for metagenomic binning, comparative biology and taxonomic classification.</title>
        <authorList>
            <person name="Goeker M."/>
        </authorList>
    </citation>
    <scope>NUCLEOTIDE SEQUENCE [LARGE SCALE GENOMIC DNA]</scope>
    <source>
        <strain evidence="2 3">DSM 45521</strain>
    </source>
</reference>
<feature type="compositionally biased region" description="Basic and acidic residues" evidence="1">
    <location>
        <begin position="37"/>
        <end position="46"/>
    </location>
</feature>
<proteinExistence type="predicted"/>
<protein>
    <submittedName>
        <fullName evidence="2">Uncharacterized protein</fullName>
    </submittedName>
</protein>
<name>A0A318RLX6_WILLI</name>
<comment type="caution">
    <text evidence="2">The sequence shown here is derived from an EMBL/GenBank/DDBJ whole genome shotgun (WGS) entry which is preliminary data.</text>
</comment>
<sequence>MHTLSNRPMTATNAVDIHSEAHFDRRGPGDTGTDAQRTPERTDAPPRRPGSTDPKLMLRVANAIEEHGDWTRVISNVSMGMWFAVAVRPGACGSLLSGLAAMYFPETPVFGEPGKAFHTAVQEALVMS</sequence>
<feature type="region of interest" description="Disordered" evidence="1">
    <location>
        <begin position="18"/>
        <end position="55"/>
    </location>
</feature>
<dbReference type="Proteomes" id="UP000247591">
    <property type="component" value="Unassembled WGS sequence"/>
</dbReference>
<evidence type="ECO:0000313" key="3">
    <source>
        <dbReference type="Proteomes" id="UP000247591"/>
    </source>
</evidence>
<dbReference type="AlphaFoldDB" id="A0A318RLX6"/>
<accession>A0A318RLX6</accession>
<evidence type="ECO:0000256" key="1">
    <source>
        <dbReference type="SAM" id="MobiDB-lite"/>
    </source>
</evidence>
<dbReference type="EMBL" id="QJSP01000008">
    <property type="protein sequence ID" value="PYE16545.1"/>
    <property type="molecule type" value="Genomic_DNA"/>
</dbReference>
<gene>
    <name evidence="2" type="ORF">DFR67_108299</name>
</gene>
<keyword evidence="3" id="KW-1185">Reference proteome</keyword>